<organism evidence="1">
    <name type="scientific">Timema genevievae</name>
    <name type="common">Walking stick</name>
    <dbReference type="NCBI Taxonomy" id="629358"/>
    <lineage>
        <taxon>Eukaryota</taxon>
        <taxon>Metazoa</taxon>
        <taxon>Ecdysozoa</taxon>
        <taxon>Arthropoda</taxon>
        <taxon>Hexapoda</taxon>
        <taxon>Insecta</taxon>
        <taxon>Pterygota</taxon>
        <taxon>Neoptera</taxon>
        <taxon>Polyneoptera</taxon>
        <taxon>Phasmatodea</taxon>
        <taxon>Timematodea</taxon>
        <taxon>Timematoidea</taxon>
        <taxon>Timematidae</taxon>
        <taxon>Timema</taxon>
    </lineage>
</organism>
<accession>A0A7R9JWE9</accession>
<gene>
    <name evidence="1" type="ORF">TGEB3V08_LOCUS3892</name>
</gene>
<evidence type="ECO:0000313" key="1">
    <source>
        <dbReference type="EMBL" id="CAD7590006.1"/>
    </source>
</evidence>
<reference evidence="1" key="1">
    <citation type="submission" date="2020-11" db="EMBL/GenBank/DDBJ databases">
        <authorList>
            <person name="Tran Van P."/>
        </authorList>
    </citation>
    <scope>NUCLEOTIDE SEQUENCE</scope>
</reference>
<name>A0A7R9JWE9_TIMGE</name>
<protein>
    <submittedName>
        <fullName evidence="1">Uncharacterized protein</fullName>
    </submittedName>
</protein>
<dbReference type="AlphaFoldDB" id="A0A7R9JWE9"/>
<dbReference type="EMBL" id="OE840289">
    <property type="protein sequence ID" value="CAD7590006.1"/>
    <property type="molecule type" value="Genomic_DNA"/>
</dbReference>
<proteinExistence type="predicted"/>
<sequence>MAVCQEKSYEFIEREKKSVRDLEEAEIQANRQFRVRKQPICETFQTQKTPHKQFDRIIDQPSRSSAPTLETKVLAALWFIAGGSYQTSVGQDSNLCIHQSSVSRAITEVCDSAIHILNVNLRYPGRTHGAFIYANSNVQAGLVELATHQGNQNVWLLEESVIAGVEHSEPDSEPMKDDIVICLFTVLARAHETLELALRNPRTSSPESALRRLFAEETRTGNMTSPYETMEKGNIRVLCSNQFSYLNILLHPHEQGIKITLKKFHLKGGSTVILSNISFATTMAKRSAEEAHSRQTFNAHKRHRISRCNLVTSLLPKLSCFFLCMLEASVAEAKDECICTRTNEASQLGRCDIEEVNPHLRVWRGENYLGPPPSLSSPKRDSNLDLPILCSLAQHETSTLANYATEAVYKHPTLHQRAWDKRCTILSQNTLDAPLTQHIRRRIVLACIGNLMDCDQA</sequence>